<gene>
    <name evidence="3" type="ORF">C2E21_9162</name>
</gene>
<dbReference type="Pfam" id="PF13472">
    <property type="entry name" value="Lipase_GDSL_2"/>
    <property type="match status" value="1"/>
</dbReference>
<comment type="caution">
    <text evidence="3">The sequence shown here is derived from an EMBL/GenBank/DDBJ whole genome shotgun (WGS) entry which is preliminary data.</text>
</comment>
<keyword evidence="3" id="KW-0378">Hydrolase</keyword>
<dbReference type="OrthoDB" id="505607at2759"/>
<dbReference type="AlphaFoldDB" id="A0A2P6TC21"/>
<sequence>MRRGVQALGLRPLGLRACWAVLLLAFCWSGRKSHAAQVLSEEDARLLRLLEPAPRPESAWLDVHEKLAEEVAAAQRADGFDYMLYGDSIMEAFRAQSVGWDASDRYSGNLEAWRRLAPPKSHVAGIAGDQAVHLLWRLQNGEGPRGLNPKSVSVMIGTNDVAHLSSMHGYNASRIGHIVAMGAQQCVRELQRQAPQATVVVLALLPMEPLMLHAPQSMFGPMVEAANAELKQYVAAQGSERLKFKDCGGAFKQPAGGVNFELMEDGVHPRGRGAEVLLQCILGALRS</sequence>
<feature type="domain" description="SGNH hydrolase-type esterase" evidence="2">
    <location>
        <begin position="85"/>
        <end position="275"/>
    </location>
</feature>
<dbReference type="Proteomes" id="UP000239899">
    <property type="component" value="Unassembled WGS sequence"/>
</dbReference>
<evidence type="ECO:0000313" key="3">
    <source>
        <dbReference type="EMBL" id="PRW20178.1"/>
    </source>
</evidence>
<dbReference type="InterPro" id="IPR013830">
    <property type="entry name" value="SGNH_hydro"/>
</dbReference>
<keyword evidence="4" id="KW-1185">Reference proteome</keyword>
<dbReference type="Gene3D" id="3.40.50.1110">
    <property type="entry name" value="SGNH hydrolase"/>
    <property type="match status" value="1"/>
</dbReference>
<dbReference type="STRING" id="3076.A0A2P6TC21"/>
<evidence type="ECO:0000259" key="2">
    <source>
        <dbReference type="Pfam" id="PF13472"/>
    </source>
</evidence>
<proteinExistence type="predicted"/>
<dbReference type="EMBL" id="LHPG02000025">
    <property type="protein sequence ID" value="PRW20178.1"/>
    <property type="molecule type" value="Genomic_DNA"/>
</dbReference>
<keyword evidence="1" id="KW-0732">Signal</keyword>
<feature type="signal peptide" evidence="1">
    <location>
        <begin position="1"/>
        <end position="35"/>
    </location>
</feature>
<dbReference type="SUPFAM" id="SSF52266">
    <property type="entry name" value="SGNH hydrolase"/>
    <property type="match status" value="1"/>
</dbReference>
<protein>
    <submittedName>
        <fullName evidence="3">SGNH hydrolase</fullName>
    </submittedName>
</protein>
<feature type="chain" id="PRO_5015132500" evidence="1">
    <location>
        <begin position="36"/>
        <end position="287"/>
    </location>
</feature>
<reference evidence="3 4" key="1">
    <citation type="journal article" date="2018" name="Plant J.">
        <title>Genome sequences of Chlorella sorokiniana UTEX 1602 and Micractinium conductrix SAG 241.80: implications to maltose excretion by a green alga.</title>
        <authorList>
            <person name="Arriola M.B."/>
            <person name="Velmurugan N."/>
            <person name="Zhang Y."/>
            <person name="Plunkett M.H."/>
            <person name="Hondzo H."/>
            <person name="Barney B.M."/>
        </authorList>
    </citation>
    <scope>NUCLEOTIDE SEQUENCE [LARGE SCALE GENOMIC DNA]</scope>
    <source>
        <strain evidence="4">UTEX 1602</strain>
    </source>
</reference>
<dbReference type="GO" id="GO:0016787">
    <property type="term" value="F:hydrolase activity"/>
    <property type="evidence" value="ECO:0007669"/>
    <property type="project" value="UniProtKB-KW"/>
</dbReference>
<name>A0A2P6TC21_CHLSO</name>
<accession>A0A2P6TC21</accession>
<dbReference type="InterPro" id="IPR036514">
    <property type="entry name" value="SGNH_hydro_sf"/>
</dbReference>
<organism evidence="3 4">
    <name type="scientific">Chlorella sorokiniana</name>
    <name type="common">Freshwater green alga</name>
    <dbReference type="NCBI Taxonomy" id="3076"/>
    <lineage>
        <taxon>Eukaryota</taxon>
        <taxon>Viridiplantae</taxon>
        <taxon>Chlorophyta</taxon>
        <taxon>core chlorophytes</taxon>
        <taxon>Trebouxiophyceae</taxon>
        <taxon>Chlorellales</taxon>
        <taxon>Chlorellaceae</taxon>
        <taxon>Chlorella clade</taxon>
        <taxon>Chlorella</taxon>
    </lineage>
</organism>
<evidence type="ECO:0000313" key="4">
    <source>
        <dbReference type="Proteomes" id="UP000239899"/>
    </source>
</evidence>
<evidence type="ECO:0000256" key="1">
    <source>
        <dbReference type="SAM" id="SignalP"/>
    </source>
</evidence>